<dbReference type="Pfam" id="PF18701">
    <property type="entry name" value="DUF5641"/>
    <property type="match status" value="1"/>
</dbReference>
<dbReference type="WBParaSite" id="HPBE_0001076601-mRNA-1">
    <property type="protein sequence ID" value="HPBE_0001076601-mRNA-1"/>
    <property type="gene ID" value="HPBE_0001076601"/>
</dbReference>
<evidence type="ECO:0000259" key="2">
    <source>
        <dbReference type="Pfam" id="PF18701"/>
    </source>
</evidence>
<name>A0A183FS76_HELPZ</name>
<evidence type="ECO:0000256" key="1">
    <source>
        <dbReference type="SAM" id="MobiDB-lite"/>
    </source>
</evidence>
<evidence type="ECO:0000313" key="5">
    <source>
        <dbReference type="WBParaSite" id="HPBE_0001076601-mRNA-1"/>
    </source>
</evidence>
<keyword evidence="4" id="KW-1185">Reference proteome</keyword>
<feature type="compositionally biased region" description="Polar residues" evidence="1">
    <location>
        <begin position="275"/>
        <end position="284"/>
    </location>
</feature>
<proteinExistence type="predicted"/>
<dbReference type="Proteomes" id="UP000050761">
    <property type="component" value="Unassembled WGS sequence"/>
</dbReference>
<organism evidence="4 5">
    <name type="scientific">Heligmosomoides polygyrus</name>
    <name type="common">Parasitic roundworm</name>
    <dbReference type="NCBI Taxonomy" id="6339"/>
    <lineage>
        <taxon>Eukaryota</taxon>
        <taxon>Metazoa</taxon>
        <taxon>Ecdysozoa</taxon>
        <taxon>Nematoda</taxon>
        <taxon>Chromadorea</taxon>
        <taxon>Rhabditida</taxon>
        <taxon>Rhabditina</taxon>
        <taxon>Rhabditomorpha</taxon>
        <taxon>Strongyloidea</taxon>
        <taxon>Heligmosomidae</taxon>
        <taxon>Heligmosomoides</taxon>
    </lineage>
</organism>
<dbReference type="PANTHER" id="PTHR47331:SF5">
    <property type="entry name" value="RIBONUCLEASE H"/>
    <property type="match status" value="1"/>
</dbReference>
<dbReference type="OrthoDB" id="5872033at2759"/>
<accession>A0A3P7YE90</accession>
<evidence type="ECO:0000313" key="4">
    <source>
        <dbReference type="Proteomes" id="UP000050761"/>
    </source>
</evidence>
<feature type="region of interest" description="Disordered" evidence="1">
    <location>
        <begin position="275"/>
        <end position="326"/>
    </location>
</feature>
<sequence length="326" mass="37327">MAPTIKELNIQSPPYAKTTGYQKYQKHVRKILNRCVKCRRFNGHAFSCPSTTDLPKRRTSSLFAKRFQHYLPLHSMLKFADDDAEYLPPEEIRILKSRQEVVAGLQESCHATEKFWTICKNQYLTSLRETHKKLLANQRYSQATPKIGDVVLLCDPILPRNGWRLARIIKTKTGGDGAIREVELITSTPRKIRRLVNLITPLEINSTIRKLLQRLKTNTINTTTSDLIQHHAITFVHFLHGKNSNIALFMETETSFGEMVSALHYDRLSHPAMNQTNIPINNTPHGRLLPTPTPKPTPHKSPRMYLPPQLPPIPLPPEPPNDIQKH</sequence>
<gene>
    <name evidence="3" type="ORF">HPBE_LOCUS10767</name>
</gene>
<dbReference type="EMBL" id="UZAH01026876">
    <property type="protein sequence ID" value="VDO86280.1"/>
    <property type="molecule type" value="Genomic_DNA"/>
</dbReference>
<protein>
    <submittedName>
        <fullName evidence="5">DUF5641 domain-containing protein</fullName>
    </submittedName>
</protein>
<accession>A0A183FS76</accession>
<dbReference type="InterPro" id="IPR040676">
    <property type="entry name" value="DUF5641"/>
</dbReference>
<feature type="domain" description="DUF5641" evidence="2">
    <location>
        <begin position="110"/>
        <end position="198"/>
    </location>
</feature>
<reference evidence="3 4" key="1">
    <citation type="submission" date="2018-11" db="EMBL/GenBank/DDBJ databases">
        <authorList>
            <consortium name="Pathogen Informatics"/>
        </authorList>
    </citation>
    <scope>NUCLEOTIDE SEQUENCE [LARGE SCALE GENOMIC DNA]</scope>
</reference>
<dbReference type="AlphaFoldDB" id="A0A183FS76"/>
<evidence type="ECO:0000313" key="3">
    <source>
        <dbReference type="EMBL" id="VDO86280.1"/>
    </source>
</evidence>
<dbReference type="PANTHER" id="PTHR47331">
    <property type="entry name" value="PHD-TYPE DOMAIN-CONTAINING PROTEIN"/>
    <property type="match status" value="1"/>
</dbReference>
<feature type="compositionally biased region" description="Pro residues" evidence="1">
    <location>
        <begin position="308"/>
        <end position="320"/>
    </location>
</feature>
<reference evidence="5" key="2">
    <citation type="submission" date="2019-09" db="UniProtKB">
        <authorList>
            <consortium name="WormBaseParasite"/>
        </authorList>
    </citation>
    <scope>IDENTIFICATION</scope>
</reference>